<dbReference type="InterPro" id="IPR008947">
    <property type="entry name" value="PLipase_C/P1_nuclease_dom_sf"/>
</dbReference>
<evidence type="ECO:0000256" key="8">
    <source>
        <dbReference type="SAM" id="SignalP"/>
    </source>
</evidence>
<protein>
    <submittedName>
        <fullName evidence="9">Uncharacterized protein</fullName>
    </submittedName>
</protein>
<dbReference type="CDD" id="cd11010">
    <property type="entry name" value="S1-P1_nuclease"/>
    <property type="match status" value="1"/>
</dbReference>
<evidence type="ECO:0000256" key="2">
    <source>
        <dbReference type="ARBA" id="ARBA00022722"/>
    </source>
</evidence>
<evidence type="ECO:0000256" key="5">
    <source>
        <dbReference type="ARBA" id="ARBA00022801"/>
    </source>
</evidence>
<evidence type="ECO:0000256" key="1">
    <source>
        <dbReference type="ARBA" id="ARBA00009547"/>
    </source>
</evidence>
<dbReference type="PANTHER" id="PTHR33146">
    <property type="entry name" value="ENDONUCLEASE 4"/>
    <property type="match status" value="1"/>
</dbReference>
<accession>A0ABR3FGB0</accession>
<comment type="caution">
    <text evidence="9">The sequence shown here is derived from an EMBL/GenBank/DDBJ whole genome shotgun (WGS) entry which is preliminary data.</text>
</comment>
<keyword evidence="2" id="KW-0540">Nuclease</keyword>
<sequence length="293" mass="32327">MRILTISFFLALPLRTIAWGADGHKAVGEIAMEAKTKTFVETLLGEDTLGDVASWADEVRSQHGYAWSAPLHYVDARDHPPTSCSVQQARDCERSGCILSAISNYTTRLVDPGLDRKQKQEAVKFLIAHFIGDVGQPLHVEGVSKGGNDIQVKCVGRRMNLHAVWDEGIIEQILREKYENSVEVWVESLVGRIKNGEYDTSTWFTCSAPSSSCPMVWAKESNALGCSLVFTYPDYPDLCESEAGYYELAVPVIEKQIVRQGMRLGVWLNGLVGLAVGGGLKVQVEADQRAFSM</sequence>
<feature type="signal peptide" evidence="8">
    <location>
        <begin position="1"/>
        <end position="18"/>
    </location>
</feature>
<keyword evidence="4" id="KW-0255">Endonuclease</keyword>
<organism evidence="9 10">
    <name type="scientific">Marasmius crinis-equi</name>
    <dbReference type="NCBI Taxonomy" id="585013"/>
    <lineage>
        <taxon>Eukaryota</taxon>
        <taxon>Fungi</taxon>
        <taxon>Dikarya</taxon>
        <taxon>Basidiomycota</taxon>
        <taxon>Agaricomycotina</taxon>
        <taxon>Agaricomycetes</taxon>
        <taxon>Agaricomycetidae</taxon>
        <taxon>Agaricales</taxon>
        <taxon>Marasmiineae</taxon>
        <taxon>Marasmiaceae</taxon>
        <taxon>Marasmius</taxon>
    </lineage>
</organism>
<name>A0ABR3FGB0_9AGAR</name>
<dbReference type="Proteomes" id="UP001465976">
    <property type="component" value="Unassembled WGS sequence"/>
</dbReference>
<dbReference type="InterPro" id="IPR003154">
    <property type="entry name" value="S1/P1nuclease"/>
</dbReference>
<dbReference type="Gene3D" id="1.10.575.10">
    <property type="entry name" value="P1 Nuclease"/>
    <property type="match status" value="1"/>
</dbReference>
<dbReference type="SUPFAM" id="SSF48537">
    <property type="entry name" value="Phospholipase C/P1 nuclease"/>
    <property type="match status" value="1"/>
</dbReference>
<evidence type="ECO:0000313" key="10">
    <source>
        <dbReference type="Proteomes" id="UP001465976"/>
    </source>
</evidence>
<keyword evidence="10" id="KW-1185">Reference proteome</keyword>
<feature type="chain" id="PRO_5045833250" evidence="8">
    <location>
        <begin position="19"/>
        <end position="293"/>
    </location>
</feature>
<gene>
    <name evidence="9" type="ORF">V5O48_007575</name>
</gene>
<dbReference type="PANTHER" id="PTHR33146:SF26">
    <property type="entry name" value="ENDONUCLEASE 4"/>
    <property type="match status" value="1"/>
</dbReference>
<evidence type="ECO:0000313" key="9">
    <source>
        <dbReference type="EMBL" id="KAL0574374.1"/>
    </source>
</evidence>
<reference evidence="9 10" key="1">
    <citation type="submission" date="2024-02" db="EMBL/GenBank/DDBJ databases">
        <title>A draft genome for the cacao thread blight pathogen Marasmius crinis-equi.</title>
        <authorList>
            <person name="Cohen S.P."/>
            <person name="Baruah I.K."/>
            <person name="Amoako-Attah I."/>
            <person name="Bukari Y."/>
            <person name="Meinhardt L.W."/>
            <person name="Bailey B.A."/>
        </authorList>
    </citation>
    <scope>NUCLEOTIDE SEQUENCE [LARGE SCALE GENOMIC DNA]</scope>
    <source>
        <strain evidence="9 10">GH-76</strain>
    </source>
</reference>
<evidence type="ECO:0000256" key="3">
    <source>
        <dbReference type="ARBA" id="ARBA00022723"/>
    </source>
</evidence>
<keyword evidence="5" id="KW-0378">Hydrolase</keyword>
<comment type="similarity">
    <text evidence="1">Belongs to the nuclease type I family.</text>
</comment>
<keyword evidence="6" id="KW-1015">Disulfide bond</keyword>
<evidence type="ECO:0000256" key="4">
    <source>
        <dbReference type="ARBA" id="ARBA00022759"/>
    </source>
</evidence>
<dbReference type="Pfam" id="PF02265">
    <property type="entry name" value="S1-P1_nuclease"/>
    <property type="match status" value="1"/>
</dbReference>
<keyword evidence="3" id="KW-0479">Metal-binding</keyword>
<evidence type="ECO:0000256" key="7">
    <source>
        <dbReference type="ARBA" id="ARBA00023180"/>
    </source>
</evidence>
<evidence type="ECO:0000256" key="6">
    <source>
        <dbReference type="ARBA" id="ARBA00023157"/>
    </source>
</evidence>
<dbReference type="EMBL" id="JBAHYK010000403">
    <property type="protein sequence ID" value="KAL0574374.1"/>
    <property type="molecule type" value="Genomic_DNA"/>
</dbReference>
<proteinExistence type="inferred from homology"/>
<keyword evidence="7" id="KW-0325">Glycoprotein</keyword>
<keyword evidence="8" id="KW-0732">Signal</keyword>